<keyword evidence="1" id="KW-0808">Transferase</keyword>
<dbReference type="AlphaFoldDB" id="A0A7G9QP65"/>
<dbReference type="PANTHER" id="PTHR24421">
    <property type="entry name" value="NITRATE/NITRITE SENSOR PROTEIN NARX-RELATED"/>
    <property type="match status" value="1"/>
</dbReference>
<keyword evidence="4" id="KW-0802">TPR repeat</keyword>
<dbReference type="Gene3D" id="1.25.40.10">
    <property type="entry name" value="Tetratricopeptide repeat domain"/>
    <property type="match status" value="2"/>
</dbReference>
<keyword evidence="5" id="KW-0472">Membrane</keyword>
<keyword evidence="7" id="KW-0547">Nucleotide-binding</keyword>
<dbReference type="Pfam" id="PF02518">
    <property type="entry name" value="HATPase_c"/>
    <property type="match status" value="1"/>
</dbReference>
<evidence type="ECO:0000256" key="5">
    <source>
        <dbReference type="SAM" id="Phobius"/>
    </source>
</evidence>
<dbReference type="InterPro" id="IPR011990">
    <property type="entry name" value="TPR-like_helical_dom_sf"/>
</dbReference>
<keyword evidence="5" id="KW-0812">Transmembrane</keyword>
<dbReference type="GO" id="GO:0016301">
    <property type="term" value="F:kinase activity"/>
    <property type="evidence" value="ECO:0007669"/>
    <property type="project" value="UniProtKB-KW"/>
</dbReference>
<protein>
    <submittedName>
        <fullName evidence="7">ATP-binding protein</fullName>
    </submittedName>
</protein>
<dbReference type="GO" id="GO:0000160">
    <property type="term" value="P:phosphorelay signal transduction system"/>
    <property type="evidence" value="ECO:0007669"/>
    <property type="project" value="UniProtKB-KW"/>
</dbReference>
<dbReference type="SMART" id="SM00028">
    <property type="entry name" value="TPR"/>
    <property type="match status" value="2"/>
</dbReference>
<evidence type="ECO:0000313" key="7">
    <source>
        <dbReference type="EMBL" id="QNN45140.1"/>
    </source>
</evidence>
<reference evidence="7 8" key="1">
    <citation type="submission" date="2020-08" db="EMBL/GenBank/DDBJ databases">
        <title>Genome sequence of Pedobacter roseus KACC 11594T.</title>
        <authorList>
            <person name="Hyun D.-W."/>
            <person name="Bae J.-W."/>
        </authorList>
    </citation>
    <scope>NUCLEOTIDE SEQUENCE [LARGE SCALE GENOMIC DNA]</scope>
    <source>
        <strain evidence="7 8">KACC 11594</strain>
    </source>
</reference>
<proteinExistence type="predicted"/>
<dbReference type="InterPro" id="IPR003594">
    <property type="entry name" value="HATPase_dom"/>
</dbReference>
<feature type="domain" description="Histidine kinase/HSP90-like ATPase" evidence="6">
    <location>
        <begin position="462"/>
        <end position="548"/>
    </location>
</feature>
<dbReference type="InterPro" id="IPR019734">
    <property type="entry name" value="TPR_rpt"/>
</dbReference>
<feature type="transmembrane region" description="Helical" evidence="5">
    <location>
        <begin position="327"/>
        <end position="347"/>
    </location>
</feature>
<dbReference type="Gene3D" id="3.30.565.10">
    <property type="entry name" value="Histidine kinase-like ATPase, C-terminal domain"/>
    <property type="match status" value="1"/>
</dbReference>
<evidence type="ECO:0000256" key="1">
    <source>
        <dbReference type="ARBA" id="ARBA00022679"/>
    </source>
</evidence>
<dbReference type="EMBL" id="CP060723">
    <property type="protein sequence ID" value="QNN45140.1"/>
    <property type="molecule type" value="Genomic_DNA"/>
</dbReference>
<evidence type="ECO:0000256" key="2">
    <source>
        <dbReference type="ARBA" id="ARBA00022777"/>
    </source>
</evidence>
<keyword evidence="8" id="KW-1185">Reference proteome</keyword>
<dbReference type="PROSITE" id="PS50005">
    <property type="entry name" value="TPR"/>
    <property type="match status" value="1"/>
</dbReference>
<evidence type="ECO:0000256" key="3">
    <source>
        <dbReference type="ARBA" id="ARBA00023012"/>
    </source>
</evidence>
<feature type="repeat" description="TPR" evidence="4">
    <location>
        <begin position="107"/>
        <end position="140"/>
    </location>
</feature>
<sequence length="549" mass="62763">MLKKSYLFTFLILIAFACKNKEDIKNSSKDSNYDIAESFFGKNNDSAFYYFSKVTTTPKDSLQVAMAYNYMAVIQSDAGDYFGGQESLISSLKFLSERKKTDFSCISSDYNELGLNSINLKKYDEAIEYHERAIKFSNNDAFKSMFLNNKALAYQKAGNYNASIKIYSDVISKNIKSKKEYARVLSNLAKTKWLQNPNYNAAPEFLKALHIRDVEKDQWGQNASYAHLADYYEKKKPDSALIYAQKMYLIAKKLVSPDDRLEALQKLIKLSPAKETKDYFSIYEKLNDSVQTARSAAKNQFALIRYDTEKSKADNLVLQKDNEGKRYQIIILIIGILLLTIAGTLWYKKRKQRLELEAQNSIRENKLKTSQKVHDVVANGLYRIMNKLDNQESLKNNPIVNEIEELYEQSRDLSYEKPKSKNQPFNEKISELLKSFASENTKVILVGNSAQLWEKVSEQAREEIEHILQELMVNMGKHSRASDVVIKFEQAQEKINIHYTDNGIGILGEVHPNNGLTNTGTRIDAIGGTITFDTKVEKGLKIQISFPVS</sequence>
<evidence type="ECO:0000259" key="6">
    <source>
        <dbReference type="Pfam" id="PF02518"/>
    </source>
</evidence>
<accession>A0A7G9QP65</accession>
<evidence type="ECO:0000256" key="4">
    <source>
        <dbReference type="PROSITE-ProRule" id="PRU00339"/>
    </source>
</evidence>
<dbReference type="SUPFAM" id="SSF55874">
    <property type="entry name" value="ATPase domain of HSP90 chaperone/DNA topoisomerase II/histidine kinase"/>
    <property type="match status" value="1"/>
</dbReference>
<dbReference type="PANTHER" id="PTHR24421:SF60">
    <property type="entry name" value="SENSOR HISTIDINE KINASE COMP"/>
    <property type="match status" value="1"/>
</dbReference>
<keyword evidence="3" id="KW-0902">Two-component regulatory system</keyword>
<keyword evidence="5" id="KW-1133">Transmembrane helix</keyword>
<name>A0A7G9QP65_9SPHI</name>
<dbReference type="Proteomes" id="UP000515806">
    <property type="component" value="Chromosome"/>
</dbReference>
<dbReference type="GO" id="GO:0005524">
    <property type="term" value="F:ATP binding"/>
    <property type="evidence" value="ECO:0007669"/>
    <property type="project" value="UniProtKB-KW"/>
</dbReference>
<dbReference type="PROSITE" id="PS51257">
    <property type="entry name" value="PROKAR_LIPOPROTEIN"/>
    <property type="match status" value="1"/>
</dbReference>
<dbReference type="KEGG" id="proe:H9L23_20780"/>
<dbReference type="CDD" id="cd16917">
    <property type="entry name" value="HATPase_UhpB-NarQ-NarX-like"/>
    <property type="match status" value="1"/>
</dbReference>
<keyword evidence="7" id="KW-0067">ATP-binding</keyword>
<dbReference type="SUPFAM" id="SSF48452">
    <property type="entry name" value="TPR-like"/>
    <property type="match status" value="1"/>
</dbReference>
<dbReference type="InterPro" id="IPR036890">
    <property type="entry name" value="HATPase_C_sf"/>
</dbReference>
<gene>
    <name evidence="7" type="ORF">H9L23_20780</name>
</gene>
<keyword evidence="2" id="KW-0418">Kinase</keyword>
<organism evidence="7 8">
    <name type="scientific">Pedobacter roseus</name>
    <dbReference type="NCBI Taxonomy" id="336820"/>
    <lineage>
        <taxon>Bacteria</taxon>
        <taxon>Pseudomonadati</taxon>
        <taxon>Bacteroidota</taxon>
        <taxon>Sphingobacteriia</taxon>
        <taxon>Sphingobacteriales</taxon>
        <taxon>Sphingobacteriaceae</taxon>
        <taxon>Pedobacter</taxon>
    </lineage>
</organism>
<evidence type="ECO:0000313" key="8">
    <source>
        <dbReference type="Proteomes" id="UP000515806"/>
    </source>
</evidence>
<dbReference type="InterPro" id="IPR050482">
    <property type="entry name" value="Sensor_HK_TwoCompSys"/>
</dbReference>